<evidence type="ECO:0000256" key="1">
    <source>
        <dbReference type="ARBA" id="ARBA00004496"/>
    </source>
</evidence>
<dbReference type="AlphaFoldDB" id="A0A5B0X2F2"/>
<dbReference type="SUPFAM" id="SSF52402">
    <property type="entry name" value="Adenine nucleotide alpha hydrolases-like"/>
    <property type="match status" value="1"/>
</dbReference>
<comment type="subcellular location">
    <subcellularLocation>
        <location evidence="1 8">Cytoplasm</location>
    </subcellularLocation>
</comment>
<comment type="domain">
    <text evidence="8">The N-terminal region contains the highly conserved SGGXDS motif, predicted to be a P-loop motif involved in ATP binding.</text>
</comment>
<dbReference type="EMBL" id="VTUX01000002">
    <property type="protein sequence ID" value="KAA1193453.1"/>
    <property type="molecule type" value="Genomic_DNA"/>
</dbReference>
<dbReference type="InterPro" id="IPR015262">
    <property type="entry name" value="tRNA_Ile_lys_synt_subst-bd"/>
</dbReference>
<dbReference type="PANTHER" id="PTHR43033">
    <property type="entry name" value="TRNA(ILE)-LYSIDINE SYNTHASE-RELATED"/>
    <property type="match status" value="1"/>
</dbReference>
<dbReference type="CDD" id="cd01992">
    <property type="entry name" value="TilS_N"/>
    <property type="match status" value="1"/>
</dbReference>
<protein>
    <recommendedName>
        <fullName evidence="8">tRNA(Ile)-lysidine synthase</fullName>
        <ecNumber evidence="8">6.3.4.19</ecNumber>
    </recommendedName>
    <alternativeName>
        <fullName evidence="8">tRNA(Ile)-2-lysyl-cytidine synthase</fullName>
    </alternativeName>
    <alternativeName>
        <fullName evidence="8">tRNA(Ile)-lysidine synthetase</fullName>
    </alternativeName>
</protein>
<dbReference type="SMART" id="SM00977">
    <property type="entry name" value="TilS_C"/>
    <property type="match status" value="1"/>
</dbReference>
<dbReference type="EC" id="6.3.4.19" evidence="8"/>
<dbReference type="HAMAP" id="MF_01161">
    <property type="entry name" value="tRNA_Ile_lys_synt"/>
    <property type="match status" value="1"/>
</dbReference>
<keyword evidence="3 8" id="KW-0436">Ligase</keyword>
<keyword evidence="5 8" id="KW-0547">Nucleotide-binding</keyword>
<keyword evidence="2 8" id="KW-0963">Cytoplasm</keyword>
<keyword evidence="4 8" id="KW-0819">tRNA processing</keyword>
<dbReference type="RefSeq" id="WP_149610560.1">
    <property type="nucleotide sequence ID" value="NZ_VTUX01000002.1"/>
</dbReference>
<dbReference type="SUPFAM" id="SSF56037">
    <property type="entry name" value="PheT/TilS domain"/>
    <property type="match status" value="1"/>
</dbReference>
<evidence type="ECO:0000256" key="3">
    <source>
        <dbReference type="ARBA" id="ARBA00022598"/>
    </source>
</evidence>
<dbReference type="SUPFAM" id="SSF82829">
    <property type="entry name" value="MesJ substrate recognition domain-like"/>
    <property type="match status" value="1"/>
</dbReference>
<dbReference type="PANTHER" id="PTHR43033:SF1">
    <property type="entry name" value="TRNA(ILE)-LYSIDINE SYNTHASE-RELATED"/>
    <property type="match status" value="1"/>
</dbReference>
<organism evidence="10 11">
    <name type="scientific">Pseudohalioglobus sediminis</name>
    <dbReference type="NCBI Taxonomy" id="2606449"/>
    <lineage>
        <taxon>Bacteria</taxon>
        <taxon>Pseudomonadati</taxon>
        <taxon>Pseudomonadota</taxon>
        <taxon>Gammaproteobacteria</taxon>
        <taxon>Cellvibrionales</taxon>
        <taxon>Halieaceae</taxon>
        <taxon>Pseudohalioglobus</taxon>
    </lineage>
</organism>
<dbReference type="Pfam" id="PF09179">
    <property type="entry name" value="TilS"/>
    <property type="match status" value="1"/>
</dbReference>
<dbReference type="Gene3D" id="3.40.50.620">
    <property type="entry name" value="HUPs"/>
    <property type="match status" value="1"/>
</dbReference>
<evidence type="ECO:0000256" key="2">
    <source>
        <dbReference type="ARBA" id="ARBA00022490"/>
    </source>
</evidence>
<dbReference type="InterPro" id="IPR011063">
    <property type="entry name" value="TilS/TtcA_N"/>
</dbReference>
<keyword evidence="11" id="KW-1185">Reference proteome</keyword>
<evidence type="ECO:0000259" key="9">
    <source>
        <dbReference type="SMART" id="SM00977"/>
    </source>
</evidence>
<comment type="similarity">
    <text evidence="8">Belongs to the tRNA(Ile)-lysidine synthase family.</text>
</comment>
<evidence type="ECO:0000256" key="4">
    <source>
        <dbReference type="ARBA" id="ARBA00022694"/>
    </source>
</evidence>
<comment type="function">
    <text evidence="8">Ligates lysine onto the cytidine present at position 34 of the AUA codon-specific tRNA(Ile) that contains the anticodon CAU, in an ATP-dependent manner. Cytidine is converted to lysidine, thus changing the amino acid specificity of the tRNA from methionine to isoleucine.</text>
</comment>
<reference evidence="10 11" key="1">
    <citation type="submission" date="2019-09" db="EMBL/GenBank/DDBJ databases">
        <authorList>
            <person name="Chen X.-Y."/>
        </authorList>
    </citation>
    <scope>NUCLEOTIDE SEQUENCE [LARGE SCALE GENOMIC DNA]</scope>
    <source>
        <strain evidence="10 11">NY5</strain>
    </source>
</reference>
<dbReference type="GO" id="GO:0005737">
    <property type="term" value="C:cytoplasm"/>
    <property type="evidence" value="ECO:0007669"/>
    <property type="project" value="UniProtKB-SubCell"/>
</dbReference>
<gene>
    <name evidence="8 10" type="primary">tilS</name>
    <name evidence="10" type="ORF">F0M18_06355</name>
</gene>
<dbReference type="Pfam" id="PF11734">
    <property type="entry name" value="TilS_C"/>
    <property type="match status" value="1"/>
</dbReference>
<evidence type="ECO:0000313" key="10">
    <source>
        <dbReference type="EMBL" id="KAA1193453.1"/>
    </source>
</evidence>
<dbReference type="NCBIfam" id="TIGR02433">
    <property type="entry name" value="lysidine_TilS_C"/>
    <property type="match status" value="1"/>
</dbReference>
<evidence type="ECO:0000313" key="11">
    <source>
        <dbReference type="Proteomes" id="UP000323708"/>
    </source>
</evidence>
<dbReference type="InterPro" id="IPR012796">
    <property type="entry name" value="Lysidine-tRNA-synth_C"/>
</dbReference>
<comment type="catalytic activity">
    <reaction evidence="7 8">
        <text>cytidine(34) in tRNA(Ile2) + L-lysine + ATP = lysidine(34) in tRNA(Ile2) + AMP + diphosphate + H(+)</text>
        <dbReference type="Rhea" id="RHEA:43744"/>
        <dbReference type="Rhea" id="RHEA-COMP:10625"/>
        <dbReference type="Rhea" id="RHEA-COMP:10670"/>
        <dbReference type="ChEBI" id="CHEBI:15378"/>
        <dbReference type="ChEBI" id="CHEBI:30616"/>
        <dbReference type="ChEBI" id="CHEBI:32551"/>
        <dbReference type="ChEBI" id="CHEBI:33019"/>
        <dbReference type="ChEBI" id="CHEBI:82748"/>
        <dbReference type="ChEBI" id="CHEBI:83665"/>
        <dbReference type="ChEBI" id="CHEBI:456215"/>
        <dbReference type="EC" id="6.3.4.19"/>
    </reaction>
</comment>
<comment type="caution">
    <text evidence="10">The sequence shown here is derived from an EMBL/GenBank/DDBJ whole genome shotgun (WGS) entry which is preliminary data.</text>
</comment>
<dbReference type="GO" id="GO:0032267">
    <property type="term" value="F:tRNA(Ile)-lysidine synthase activity"/>
    <property type="evidence" value="ECO:0007669"/>
    <property type="project" value="UniProtKB-EC"/>
</dbReference>
<accession>A0A5B0X2F2</accession>
<dbReference type="GO" id="GO:0005524">
    <property type="term" value="F:ATP binding"/>
    <property type="evidence" value="ECO:0007669"/>
    <property type="project" value="UniProtKB-UniRule"/>
</dbReference>
<evidence type="ECO:0000256" key="8">
    <source>
        <dbReference type="HAMAP-Rule" id="MF_01161"/>
    </source>
</evidence>
<feature type="domain" description="Lysidine-tRNA(Ile) synthetase C-terminal" evidence="9">
    <location>
        <begin position="365"/>
        <end position="442"/>
    </location>
</feature>
<keyword evidence="6 8" id="KW-0067">ATP-binding</keyword>
<feature type="binding site" evidence="8">
    <location>
        <begin position="28"/>
        <end position="33"/>
    </location>
    <ligand>
        <name>ATP</name>
        <dbReference type="ChEBI" id="CHEBI:30616"/>
    </ligand>
</feature>
<dbReference type="GO" id="GO:0006400">
    <property type="term" value="P:tRNA modification"/>
    <property type="evidence" value="ECO:0007669"/>
    <property type="project" value="UniProtKB-UniRule"/>
</dbReference>
<sequence length="451" mass="50242">MPGGINRKHLAAALAEHAAAPQWWVGFSGGVDSTALLHLVNSWRKAQPDPPPLTALHINHGLQASASEWENHCAWICRFLDIPFLALSAAVEPAGKGSEAAAREARYALFEQQLEEGHVLFLGQHLDDQVETFFLRLLRGAGVDGLGAMPRQRELGRGILSRPLLDCTRAQLQHHVDSSGLRYIDDPSNEDTAIDRNFLRREVLPLLAKRWPGYRKTVIRASEHLAGAAVALEQALDLPETCFSVLGDPGLNLAFLQDADDQYAAQLIRAWLKRGGMQAPDSAQLQEFLRQLRKAARSGQPLLDTGSYCLQRYRDAIYLLPRRDSEPEEVLTLAPGETRQIEGVGEVSLQRCAGPGIWLAADEETEIRWRRGGERARSAGGRRSASLKKWLQEEAIPPWWRERVPLLYLENQLLAVGGLWPCHSSRWGEQGEEAEAPWQLVWEPAVNDGFD</sequence>
<dbReference type="Proteomes" id="UP000323708">
    <property type="component" value="Unassembled WGS sequence"/>
</dbReference>
<dbReference type="NCBIfam" id="TIGR02432">
    <property type="entry name" value="lysidine_TilS_N"/>
    <property type="match status" value="1"/>
</dbReference>
<dbReference type="InterPro" id="IPR014729">
    <property type="entry name" value="Rossmann-like_a/b/a_fold"/>
</dbReference>
<evidence type="ECO:0000256" key="7">
    <source>
        <dbReference type="ARBA" id="ARBA00048539"/>
    </source>
</evidence>
<dbReference type="Gene3D" id="1.20.59.20">
    <property type="match status" value="1"/>
</dbReference>
<evidence type="ECO:0000256" key="5">
    <source>
        <dbReference type="ARBA" id="ARBA00022741"/>
    </source>
</evidence>
<evidence type="ECO:0000256" key="6">
    <source>
        <dbReference type="ARBA" id="ARBA00022840"/>
    </source>
</evidence>
<dbReference type="InterPro" id="IPR012795">
    <property type="entry name" value="tRNA_Ile_lys_synt_N"/>
</dbReference>
<name>A0A5B0X2F2_9GAMM</name>
<dbReference type="Pfam" id="PF01171">
    <property type="entry name" value="ATP_bind_3"/>
    <property type="match status" value="1"/>
</dbReference>
<proteinExistence type="inferred from homology"/>
<dbReference type="InterPro" id="IPR012094">
    <property type="entry name" value="tRNA_Ile_lys_synt"/>
</dbReference>